<dbReference type="GO" id="GO:0009507">
    <property type="term" value="C:chloroplast"/>
    <property type="evidence" value="ECO:0007669"/>
    <property type="project" value="UniProtKB-SubCell"/>
</dbReference>
<comment type="pathway">
    <text evidence="4">Isoprenoid biosynthesis; isopentenyl diphosphate biosynthesis via DXP pathway; isopentenyl diphosphate from 1-deoxy-D-xylulose 5-phosphate: step 1/6.</text>
</comment>
<dbReference type="Pfam" id="PF08436">
    <property type="entry name" value="DXP_redisom_C"/>
    <property type="match status" value="1"/>
</dbReference>
<evidence type="ECO:0000256" key="8">
    <source>
        <dbReference type="ARBA" id="ARBA00022640"/>
    </source>
</evidence>
<dbReference type="InterPro" id="IPR013644">
    <property type="entry name" value="DXP_reductoisomerase_C"/>
</dbReference>
<dbReference type="Gramene" id="OPUNC01G00440.1">
    <property type="protein sequence ID" value="OPUNC01G00440.1"/>
    <property type="gene ID" value="OPUNC01G00440"/>
</dbReference>
<evidence type="ECO:0000256" key="9">
    <source>
        <dbReference type="ARBA" id="ARBA00022723"/>
    </source>
</evidence>
<dbReference type="Gene3D" id="1.10.1740.10">
    <property type="match status" value="1"/>
</dbReference>
<evidence type="ECO:0000259" key="18">
    <source>
        <dbReference type="Pfam" id="PF13288"/>
    </source>
</evidence>
<dbReference type="PANTHER" id="PTHR30525:SF0">
    <property type="entry name" value="1-DEOXY-D-XYLULOSE 5-PHOSPHATE REDUCTOISOMERASE, CHLOROPLASTIC"/>
    <property type="match status" value="1"/>
</dbReference>
<dbReference type="HAMAP" id="MF_00183">
    <property type="entry name" value="DXP_reductoisom"/>
    <property type="match status" value="1"/>
</dbReference>
<keyword evidence="11" id="KW-0809">Transit peptide</keyword>
<dbReference type="STRING" id="4537.A0A0E0JD55"/>
<evidence type="ECO:0000256" key="15">
    <source>
        <dbReference type="ARBA" id="ARBA00048543"/>
    </source>
</evidence>
<keyword evidence="7" id="KW-0150">Chloroplast</keyword>
<evidence type="ECO:0000256" key="11">
    <source>
        <dbReference type="ARBA" id="ARBA00022946"/>
    </source>
</evidence>
<evidence type="ECO:0000256" key="5">
    <source>
        <dbReference type="ARBA" id="ARBA00006825"/>
    </source>
</evidence>
<accession>A0A0E0JD55</accession>
<feature type="domain" description="1-deoxy-D-xylulose 5-phosphate reductoisomerase C-terminal" evidence="17">
    <location>
        <begin position="222"/>
        <end position="305"/>
    </location>
</feature>
<dbReference type="GO" id="GO:0051484">
    <property type="term" value="P:isopentenyl diphosphate biosynthetic process, methylerythritol 4-phosphate pathway involved in terpenoid biosynthetic process"/>
    <property type="evidence" value="ECO:0007669"/>
    <property type="project" value="TreeGrafter"/>
</dbReference>
<evidence type="ECO:0000313" key="20">
    <source>
        <dbReference type="Proteomes" id="UP000026962"/>
    </source>
</evidence>
<evidence type="ECO:0000256" key="7">
    <source>
        <dbReference type="ARBA" id="ARBA00022528"/>
    </source>
</evidence>
<keyword evidence="20" id="KW-1185">Reference proteome</keyword>
<dbReference type="UniPathway" id="UPA00056">
    <property type="reaction ID" value="UER00092"/>
</dbReference>
<keyword evidence="10" id="KW-0521">NADP</keyword>
<comment type="subcellular location">
    <subcellularLocation>
        <location evidence="3">Plastid</location>
        <location evidence="3">Chloroplast</location>
    </subcellularLocation>
</comment>
<proteinExistence type="inferred from homology"/>
<evidence type="ECO:0000313" key="19">
    <source>
        <dbReference type="EnsemblPlants" id="OPUNC01G00440.1"/>
    </source>
</evidence>
<dbReference type="AlphaFoldDB" id="A0A0E0JD55"/>
<dbReference type="EC" id="1.1.1.267" evidence="6"/>
<dbReference type="GO" id="GO:0070402">
    <property type="term" value="F:NADPH binding"/>
    <property type="evidence" value="ECO:0007669"/>
    <property type="project" value="InterPro"/>
</dbReference>
<evidence type="ECO:0000256" key="3">
    <source>
        <dbReference type="ARBA" id="ARBA00004229"/>
    </source>
</evidence>
<dbReference type="InterPro" id="IPR003821">
    <property type="entry name" value="DXP_reductoisomerase"/>
</dbReference>
<comment type="catalytic activity">
    <reaction evidence="15">
        <text>2-C-methyl-D-erythritol 4-phosphate + NADP(+) = 1-deoxy-D-xylulose 5-phosphate + NADPH + H(+)</text>
        <dbReference type="Rhea" id="RHEA:13717"/>
        <dbReference type="ChEBI" id="CHEBI:15378"/>
        <dbReference type="ChEBI" id="CHEBI:57783"/>
        <dbReference type="ChEBI" id="CHEBI:57792"/>
        <dbReference type="ChEBI" id="CHEBI:58262"/>
        <dbReference type="ChEBI" id="CHEBI:58349"/>
        <dbReference type="EC" id="1.1.1.267"/>
    </reaction>
    <physiologicalReaction direction="right-to-left" evidence="15">
        <dbReference type="Rhea" id="RHEA:13719"/>
    </physiologicalReaction>
</comment>
<evidence type="ECO:0000256" key="14">
    <source>
        <dbReference type="ARBA" id="ARBA00023229"/>
    </source>
</evidence>
<dbReference type="EnsemblPlants" id="OPUNC01G00440.1">
    <property type="protein sequence ID" value="OPUNC01G00440.1"/>
    <property type="gene ID" value="OPUNC01G00440"/>
</dbReference>
<dbReference type="FunFam" id="3.40.50.720:FF:000183">
    <property type="entry name" value="1-deoxy-D-xylulose 5-phosphate reductoisomerase, chloroplastic"/>
    <property type="match status" value="1"/>
</dbReference>
<dbReference type="GO" id="GO:0030604">
    <property type="term" value="F:1-deoxy-D-xylulose-5-phosphate reductoisomerase activity"/>
    <property type="evidence" value="ECO:0007669"/>
    <property type="project" value="UniProtKB-EC"/>
</dbReference>
<dbReference type="Proteomes" id="UP000026962">
    <property type="component" value="Chromosome 1"/>
</dbReference>
<dbReference type="PANTHER" id="PTHR30525">
    <property type="entry name" value="1-DEOXY-D-XYLULOSE 5-PHOSPHATE REDUCTOISOMERASE"/>
    <property type="match status" value="1"/>
</dbReference>
<dbReference type="Pfam" id="PF02670">
    <property type="entry name" value="DXP_reductoisom"/>
    <property type="match status" value="1"/>
</dbReference>
<evidence type="ECO:0000256" key="6">
    <source>
        <dbReference type="ARBA" id="ARBA00012366"/>
    </source>
</evidence>
<evidence type="ECO:0000256" key="4">
    <source>
        <dbReference type="ARBA" id="ARBA00005094"/>
    </source>
</evidence>
<evidence type="ECO:0000256" key="2">
    <source>
        <dbReference type="ARBA" id="ARBA00001946"/>
    </source>
</evidence>
<keyword evidence="12" id="KW-0560">Oxidoreductase</keyword>
<feature type="domain" description="DXP reductoisomerase C-terminal" evidence="18">
    <location>
        <begin position="326"/>
        <end position="432"/>
    </location>
</feature>
<keyword evidence="13" id="KW-0464">Manganese</keyword>
<dbReference type="eggNOG" id="ENOG502QPJ7">
    <property type="taxonomic scope" value="Eukaryota"/>
</dbReference>
<protein>
    <recommendedName>
        <fullName evidence="6">1-deoxy-D-xylulose-5-phosphate reductoisomerase</fullName>
        <ecNumber evidence="6">1.1.1.267</ecNumber>
    </recommendedName>
</protein>
<dbReference type="SUPFAM" id="SSF69055">
    <property type="entry name" value="1-deoxy-D-xylulose-5-phosphate reductoisomerase, C-terminal domain"/>
    <property type="match status" value="1"/>
</dbReference>
<evidence type="ECO:0000256" key="12">
    <source>
        <dbReference type="ARBA" id="ARBA00023002"/>
    </source>
</evidence>
<evidence type="ECO:0000256" key="10">
    <source>
        <dbReference type="ARBA" id="ARBA00022857"/>
    </source>
</evidence>
<dbReference type="Pfam" id="PF13288">
    <property type="entry name" value="DXPR_C"/>
    <property type="match status" value="1"/>
</dbReference>
<dbReference type="SUPFAM" id="SSF51735">
    <property type="entry name" value="NAD(P)-binding Rossmann-fold domains"/>
    <property type="match status" value="1"/>
</dbReference>
<evidence type="ECO:0000259" key="17">
    <source>
        <dbReference type="Pfam" id="PF08436"/>
    </source>
</evidence>
<keyword evidence="8" id="KW-0934">Plastid</keyword>
<dbReference type="FunFam" id="1.10.1740.10:FF:000006">
    <property type="entry name" value="1-deoxy-D-xylulose 5-phosphate reductoisomerase, chloroplastic"/>
    <property type="match status" value="1"/>
</dbReference>
<keyword evidence="9" id="KW-0479">Metal-binding</keyword>
<comment type="similarity">
    <text evidence="5">Belongs to the DXR family.</text>
</comment>
<feature type="domain" description="1-deoxy-D-xylulose 5-phosphate reductoisomerase N-terminal" evidence="16">
    <location>
        <begin position="80"/>
        <end position="208"/>
    </location>
</feature>
<dbReference type="HOGENOM" id="CLU_452992_0_0_1"/>
<sequence>MALKVVSFPGELAAVSFLDSNRGGGAFNQLKVDFSFQRRDRRAVSLRRTCCSMQQAPPPAWPGRAVVEPGRRSWDGPKPISIVGSTGSIGTQTLDIVAENPDKFRVVALAAGSNVTLLADQVKTFKPKLVAVRNESLVDELKEALADCDEKPEIIPGEQGVIEVARHPDAVTVVTGIVGCAGLKPTVAAIEAGKDIALANKETLIAGGPFVLPLAHKHKVKILPADSEHSAIFQCIQGLPEGALRRIILTASGGAFRDWPVDKLKEVKVADALKHPNWNMGKKITVDSATLFNKGLEVIEAHYLFGAEYDDIEIVIHPQSIIHSMIETQLYFGTKRVVNLKNKRLGSLTFKAPDNVKYPSMDLAYAAGRAGGTMTGVLSAANEKAVELFIDEKIGYLDIFKVVELTCDAHRNELVTRPSLEEIIHYDLWAREIRHITDQTACKPPESDTPFVTNTGQFKLSSRKGKPTDDIHSLDSLSWKAQKRTQKQALDLKWYHSLRQNRETTAEYNNNKLICDPQNIDKKDLMSYGTLSINHPSTIPVWENAAMATNKRRQQVVSSAHISEIPIHCYLQDGTLGQHTSTYLTPRGNHTNCNYLTGTLGES</sequence>
<evidence type="ECO:0000259" key="16">
    <source>
        <dbReference type="Pfam" id="PF02670"/>
    </source>
</evidence>
<dbReference type="InterPro" id="IPR026877">
    <property type="entry name" value="DXPR_C"/>
</dbReference>
<evidence type="ECO:0000256" key="1">
    <source>
        <dbReference type="ARBA" id="ARBA00001936"/>
    </source>
</evidence>
<dbReference type="SUPFAM" id="SSF55347">
    <property type="entry name" value="Glyceraldehyde-3-phosphate dehydrogenase-like, C-terminal domain"/>
    <property type="match status" value="1"/>
</dbReference>
<evidence type="ECO:0000256" key="13">
    <source>
        <dbReference type="ARBA" id="ARBA00023211"/>
    </source>
</evidence>
<comment type="cofactor">
    <cofactor evidence="2">
        <name>Mg(2+)</name>
        <dbReference type="ChEBI" id="CHEBI:18420"/>
    </cofactor>
</comment>
<dbReference type="NCBIfam" id="TIGR00243">
    <property type="entry name" value="Dxr"/>
    <property type="match status" value="1"/>
</dbReference>
<reference evidence="19" key="1">
    <citation type="submission" date="2015-04" db="UniProtKB">
        <authorList>
            <consortium name="EnsemblPlants"/>
        </authorList>
    </citation>
    <scope>IDENTIFICATION</scope>
</reference>
<name>A0A0E0JD55_ORYPU</name>
<dbReference type="Gene3D" id="3.40.50.720">
    <property type="entry name" value="NAD(P)-binding Rossmann-like Domain"/>
    <property type="match status" value="1"/>
</dbReference>
<keyword evidence="14" id="KW-0414">Isoprene biosynthesis</keyword>
<dbReference type="InterPro" id="IPR013512">
    <property type="entry name" value="DXP_reductoisomerase_N"/>
</dbReference>
<dbReference type="InterPro" id="IPR036291">
    <property type="entry name" value="NAD(P)-bd_dom_sf"/>
</dbReference>
<organism evidence="19">
    <name type="scientific">Oryza punctata</name>
    <name type="common">Red rice</name>
    <dbReference type="NCBI Taxonomy" id="4537"/>
    <lineage>
        <taxon>Eukaryota</taxon>
        <taxon>Viridiplantae</taxon>
        <taxon>Streptophyta</taxon>
        <taxon>Embryophyta</taxon>
        <taxon>Tracheophyta</taxon>
        <taxon>Spermatophyta</taxon>
        <taxon>Magnoliopsida</taxon>
        <taxon>Liliopsida</taxon>
        <taxon>Poales</taxon>
        <taxon>Poaceae</taxon>
        <taxon>BOP clade</taxon>
        <taxon>Oryzoideae</taxon>
        <taxon>Oryzeae</taxon>
        <taxon>Oryzinae</taxon>
        <taxon>Oryza</taxon>
    </lineage>
</organism>
<dbReference type="InterPro" id="IPR036169">
    <property type="entry name" value="DXPR_C_sf"/>
</dbReference>
<dbReference type="OMA" id="WENAAMA"/>
<dbReference type="GO" id="GO:0030145">
    <property type="term" value="F:manganese ion binding"/>
    <property type="evidence" value="ECO:0007669"/>
    <property type="project" value="TreeGrafter"/>
</dbReference>
<comment type="cofactor">
    <cofactor evidence="1">
        <name>Mn(2+)</name>
        <dbReference type="ChEBI" id="CHEBI:29035"/>
    </cofactor>
</comment>
<reference evidence="19" key="2">
    <citation type="submission" date="2018-05" db="EMBL/GenBank/DDBJ databases">
        <title>OpunRS2 (Oryza punctata Reference Sequence Version 2).</title>
        <authorList>
            <person name="Zhang J."/>
            <person name="Kudrna D."/>
            <person name="Lee S."/>
            <person name="Talag J."/>
            <person name="Welchert J."/>
            <person name="Wing R.A."/>
        </authorList>
    </citation>
    <scope>NUCLEOTIDE SEQUENCE [LARGE SCALE GENOMIC DNA]</scope>
</reference>